<dbReference type="Gene3D" id="3.40.50.1580">
    <property type="entry name" value="Nucleoside phosphorylase domain"/>
    <property type="match status" value="1"/>
</dbReference>
<evidence type="ECO:0000313" key="2">
    <source>
        <dbReference type="EMBL" id="AXI03479.1"/>
    </source>
</evidence>
<dbReference type="KEGG" id="mbah:HYN46_11885"/>
<reference evidence="2 3" key="1">
    <citation type="submission" date="2018-07" db="EMBL/GenBank/DDBJ databases">
        <title>Genome sequencing of Moraxellaceae gen. HYN0046.</title>
        <authorList>
            <person name="Kim M."/>
            <person name="Yi H."/>
        </authorList>
    </citation>
    <scope>NUCLEOTIDE SEQUENCE [LARGE SCALE GENOMIC DNA]</scope>
    <source>
        <strain evidence="2 3">HYN0046</strain>
    </source>
</reference>
<proteinExistence type="predicted"/>
<feature type="signal peptide" evidence="1">
    <location>
        <begin position="1"/>
        <end position="27"/>
    </location>
</feature>
<dbReference type="SUPFAM" id="SSF53167">
    <property type="entry name" value="Purine and uridine phosphorylases"/>
    <property type="match status" value="1"/>
</dbReference>
<sequence>MMKASTITIALGLFGFGLATLSTSIYAAESTAPVPVITSSTKLAPKLLIISMFQPEAQPWQDHLKFTQKIKVAGLNPQYPTLNCTDTGICQVTTGMGYANVATTVTALLQSTAFDWRKSYFMVAGIAGMNPQMASTGSVAWSDYVVDFGIAQEFDAREKPKSWPTGYVGIGTFDPLKKPVLEYQNEVFKLDEKLTKRLYDLTKATPLVDDETAQKYRAHYLDATAKKAPFVLTCTTMSGNTWWHGKLLGERATQWGKLLTDGKGEYCTTQQEDNATLTAISRAADAGLADLSRVAVLRSASNYDRPYPKQTAEQSLKANSGGFDISRENLYRVGNAWVSELTTHWQDWE</sequence>
<protein>
    <submittedName>
        <fullName evidence="2">Purine nucleoside permease</fullName>
    </submittedName>
</protein>
<keyword evidence="1" id="KW-0732">Signal</keyword>
<dbReference type="Pfam" id="PF06516">
    <property type="entry name" value="NUP"/>
    <property type="match status" value="1"/>
</dbReference>
<dbReference type="PIRSF" id="PIRSF013171">
    <property type="entry name" value="Pur_nuclsid_perm"/>
    <property type="match status" value="1"/>
</dbReference>
<name>A0A345P870_9GAMM</name>
<dbReference type="GO" id="GO:0009116">
    <property type="term" value="P:nucleoside metabolic process"/>
    <property type="evidence" value="ECO:0007669"/>
    <property type="project" value="InterPro"/>
</dbReference>
<dbReference type="EMBL" id="CP031222">
    <property type="protein sequence ID" value="AXI03479.1"/>
    <property type="molecule type" value="Genomic_DNA"/>
</dbReference>
<dbReference type="OrthoDB" id="109937at2"/>
<dbReference type="InterPro" id="IPR009486">
    <property type="entry name" value="Pur_nuclsid_perm"/>
</dbReference>
<gene>
    <name evidence="2" type="ORF">HYN46_11885</name>
</gene>
<accession>A0A345P870</accession>
<dbReference type="GO" id="GO:0003824">
    <property type="term" value="F:catalytic activity"/>
    <property type="evidence" value="ECO:0007669"/>
    <property type="project" value="InterPro"/>
</dbReference>
<feature type="chain" id="PRO_5016633443" evidence="1">
    <location>
        <begin position="28"/>
        <end position="349"/>
    </location>
</feature>
<dbReference type="GO" id="GO:0055085">
    <property type="term" value="P:transmembrane transport"/>
    <property type="evidence" value="ECO:0007669"/>
    <property type="project" value="InterPro"/>
</dbReference>
<keyword evidence="3" id="KW-1185">Reference proteome</keyword>
<evidence type="ECO:0000313" key="3">
    <source>
        <dbReference type="Proteomes" id="UP000253940"/>
    </source>
</evidence>
<dbReference type="PANTHER" id="PTHR38643">
    <property type="entry name" value="PURINE NUCLEOSIDE PERMEASE C285.05-RELATED"/>
    <property type="match status" value="1"/>
</dbReference>
<evidence type="ECO:0000256" key="1">
    <source>
        <dbReference type="SAM" id="SignalP"/>
    </source>
</evidence>
<dbReference type="AlphaFoldDB" id="A0A345P870"/>
<dbReference type="Proteomes" id="UP000253940">
    <property type="component" value="Chromosome"/>
</dbReference>
<dbReference type="PANTHER" id="PTHR38643:SF1">
    <property type="entry name" value="PURINE NUCLEOSIDE PERMEASE C285.05-RELATED"/>
    <property type="match status" value="1"/>
</dbReference>
<dbReference type="InterPro" id="IPR035994">
    <property type="entry name" value="Nucleoside_phosphorylase_sf"/>
</dbReference>
<dbReference type="RefSeq" id="WP_114899587.1">
    <property type="nucleotide sequence ID" value="NZ_CP031222.1"/>
</dbReference>
<organism evidence="2 3">
    <name type="scientific">Aquirhabdus parva</name>
    <dbReference type="NCBI Taxonomy" id="2283318"/>
    <lineage>
        <taxon>Bacteria</taxon>
        <taxon>Pseudomonadati</taxon>
        <taxon>Pseudomonadota</taxon>
        <taxon>Gammaproteobacteria</taxon>
        <taxon>Moraxellales</taxon>
        <taxon>Moraxellaceae</taxon>
        <taxon>Aquirhabdus</taxon>
    </lineage>
</organism>